<comment type="similarity">
    <text evidence="2 6">Belongs to the UPF0677 family.</text>
</comment>
<dbReference type="Pfam" id="PF04072">
    <property type="entry name" value="LCM"/>
    <property type="match status" value="1"/>
</dbReference>
<proteinExistence type="inferred from homology"/>
<dbReference type="PANTHER" id="PTHR43619">
    <property type="entry name" value="S-ADENOSYL-L-METHIONINE-DEPENDENT METHYLTRANSFERASE YKTD-RELATED"/>
    <property type="match status" value="1"/>
</dbReference>
<name>A0A561U7T7_9PSEU</name>
<comment type="function">
    <text evidence="1 6">Exhibits S-adenosyl-L-methionine-dependent methyltransferase activity.</text>
</comment>
<reference evidence="8 9" key="1">
    <citation type="submission" date="2019-06" db="EMBL/GenBank/DDBJ databases">
        <title>Sequencing the genomes of 1000 actinobacteria strains.</title>
        <authorList>
            <person name="Klenk H.-P."/>
        </authorList>
    </citation>
    <scope>NUCLEOTIDE SEQUENCE [LARGE SCALE GENOMIC DNA]</scope>
    <source>
        <strain evidence="8 9">DSM 46699</strain>
    </source>
</reference>
<protein>
    <recommendedName>
        <fullName evidence="6">S-adenosyl-L-methionine-dependent methyltransferase</fullName>
        <ecNumber evidence="6">2.1.1.-</ecNumber>
    </recommendedName>
</protein>
<evidence type="ECO:0000256" key="1">
    <source>
        <dbReference type="ARBA" id="ARBA00003907"/>
    </source>
</evidence>
<comment type="caution">
    <text evidence="8">The sequence shown here is derived from an EMBL/GenBank/DDBJ whole genome shotgun (WGS) entry which is preliminary data.</text>
</comment>
<dbReference type="GO" id="GO:0032259">
    <property type="term" value="P:methylation"/>
    <property type="evidence" value="ECO:0007669"/>
    <property type="project" value="UniProtKB-KW"/>
</dbReference>
<dbReference type="Gene3D" id="3.40.50.150">
    <property type="entry name" value="Vaccinia Virus protein VP39"/>
    <property type="match status" value="1"/>
</dbReference>
<evidence type="ECO:0000256" key="3">
    <source>
        <dbReference type="ARBA" id="ARBA00022603"/>
    </source>
</evidence>
<dbReference type="SUPFAM" id="SSF53335">
    <property type="entry name" value="S-adenosyl-L-methionine-dependent methyltransferases"/>
    <property type="match status" value="1"/>
</dbReference>
<keyword evidence="4 8" id="KW-0808">Transferase</keyword>
<organism evidence="8 9">
    <name type="scientific">Saccharopolyspora dendranthemae</name>
    <dbReference type="NCBI Taxonomy" id="1181886"/>
    <lineage>
        <taxon>Bacteria</taxon>
        <taxon>Bacillati</taxon>
        <taxon>Actinomycetota</taxon>
        <taxon>Actinomycetes</taxon>
        <taxon>Pseudonocardiales</taxon>
        <taxon>Pseudonocardiaceae</taxon>
        <taxon>Saccharopolyspora</taxon>
    </lineage>
</organism>
<dbReference type="InterPro" id="IPR007213">
    <property type="entry name" value="Ppm1/Ppm2/Tcmp"/>
</dbReference>
<feature type="region of interest" description="Disordered" evidence="7">
    <location>
        <begin position="243"/>
        <end position="272"/>
    </location>
</feature>
<keyword evidence="5 6" id="KW-0949">S-adenosyl-L-methionine</keyword>
<dbReference type="InterPro" id="IPR029063">
    <property type="entry name" value="SAM-dependent_MTases_sf"/>
</dbReference>
<dbReference type="OrthoDB" id="9806164at2"/>
<evidence type="ECO:0000256" key="7">
    <source>
        <dbReference type="SAM" id="MobiDB-lite"/>
    </source>
</evidence>
<evidence type="ECO:0000313" key="8">
    <source>
        <dbReference type="EMBL" id="TWF95422.1"/>
    </source>
</evidence>
<accession>A0A561U7T7</accession>
<dbReference type="InterPro" id="IPR011610">
    <property type="entry name" value="SAM_mthyl_Trfase_ML2640-like"/>
</dbReference>
<evidence type="ECO:0000313" key="9">
    <source>
        <dbReference type="Proteomes" id="UP000316184"/>
    </source>
</evidence>
<evidence type="ECO:0000256" key="6">
    <source>
        <dbReference type="RuleBase" id="RU362030"/>
    </source>
</evidence>
<evidence type="ECO:0000256" key="5">
    <source>
        <dbReference type="ARBA" id="ARBA00022691"/>
    </source>
</evidence>
<dbReference type="PANTHER" id="PTHR43619:SF2">
    <property type="entry name" value="S-ADENOSYL-L-METHIONINE-DEPENDENT METHYLTRANSFERASES SUPERFAMILY PROTEIN"/>
    <property type="match status" value="1"/>
</dbReference>
<feature type="compositionally biased region" description="Polar residues" evidence="7">
    <location>
        <begin position="252"/>
        <end position="264"/>
    </location>
</feature>
<sequence length="291" mass="31848">MRAENDEWDIATSVGVTALGVAAGRAVETSREDGLVHDPYAQAFVDEVPADTLPADFLGDEIWREQATYIGVRSRFFDEFFTDASTAGVRQAVVLAAGLDTRALRLAWPENAAVYEIDQPAVLEFKDDVLSRHQTTGASRGRRTVIGVDLRHDWPTALIQAGFDPNLPTAWLAEGLLPYLPAAAEEALFADIQKLSAPGSRVAVEHVAQSMDAVMDDPKFQSLSERIGIDPRELFYNDAPRQDPAERLRNEGWTTTANTASERAQSYGRPLPAGIEPLMGQVQLLTATRTN</sequence>
<dbReference type="EC" id="2.1.1.-" evidence="6"/>
<gene>
    <name evidence="8" type="ORF">FHU35_12417</name>
</gene>
<evidence type="ECO:0000256" key="4">
    <source>
        <dbReference type="ARBA" id="ARBA00022679"/>
    </source>
</evidence>
<evidence type="ECO:0000256" key="2">
    <source>
        <dbReference type="ARBA" id="ARBA00008138"/>
    </source>
</evidence>
<dbReference type="EMBL" id="VIWX01000002">
    <property type="protein sequence ID" value="TWF95422.1"/>
    <property type="molecule type" value="Genomic_DNA"/>
</dbReference>
<dbReference type="NCBIfam" id="TIGR00027">
    <property type="entry name" value="mthyl_TIGR00027"/>
    <property type="match status" value="1"/>
</dbReference>
<dbReference type="RefSeq" id="WP_145738398.1">
    <property type="nucleotide sequence ID" value="NZ_VIWX01000002.1"/>
</dbReference>
<keyword evidence="9" id="KW-1185">Reference proteome</keyword>
<keyword evidence="3 6" id="KW-0489">Methyltransferase</keyword>
<dbReference type="Proteomes" id="UP000316184">
    <property type="component" value="Unassembled WGS sequence"/>
</dbReference>
<dbReference type="GO" id="GO:0008168">
    <property type="term" value="F:methyltransferase activity"/>
    <property type="evidence" value="ECO:0007669"/>
    <property type="project" value="UniProtKB-UniRule"/>
</dbReference>
<dbReference type="AlphaFoldDB" id="A0A561U7T7"/>